<evidence type="ECO:0000313" key="7">
    <source>
        <dbReference type="Proteomes" id="UP000602745"/>
    </source>
</evidence>
<comment type="function">
    <text evidence="4">Involved in chromosome partition. Localize to both poles of the predivisional cell following completion of DNA replication. Binds to the DNA origin of replication.</text>
</comment>
<evidence type="ECO:0000313" key="6">
    <source>
        <dbReference type="EMBL" id="GGE28763.1"/>
    </source>
</evidence>
<reference evidence="6" key="1">
    <citation type="journal article" date="2014" name="Int. J. Syst. Evol. Microbiol.">
        <title>Complete genome sequence of Corynebacterium casei LMG S-19264T (=DSM 44701T), isolated from a smear-ripened cheese.</title>
        <authorList>
            <consortium name="US DOE Joint Genome Institute (JGI-PGF)"/>
            <person name="Walter F."/>
            <person name="Albersmeier A."/>
            <person name="Kalinowski J."/>
            <person name="Ruckert C."/>
        </authorList>
    </citation>
    <scope>NUCLEOTIDE SEQUENCE</scope>
    <source>
        <strain evidence="6">CCM 7684</strain>
    </source>
</reference>
<evidence type="ECO:0000256" key="2">
    <source>
        <dbReference type="ARBA" id="ARBA00022829"/>
    </source>
</evidence>
<comment type="similarity">
    <text evidence="1">Belongs to the ParB family.</text>
</comment>
<proteinExistence type="inferred from homology"/>
<protein>
    <submittedName>
        <fullName evidence="6">Chromosome partitioning protein ParB</fullName>
    </submittedName>
</protein>
<dbReference type="InterPro" id="IPR057240">
    <property type="entry name" value="ParB_dimer_C"/>
</dbReference>
<dbReference type="CDD" id="cd16393">
    <property type="entry name" value="SPO0J_N"/>
    <property type="match status" value="1"/>
</dbReference>
<keyword evidence="3" id="KW-0238">DNA-binding</keyword>
<keyword evidence="2" id="KW-0159">Chromosome partition</keyword>
<evidence type="ECO:0000256" key="3">
    <source>
        <dbReference type="ARBA" id="ARBA00023125"/>
    </source>
</evidence>
<dbReference type="Pfam" id="PF23552">
    <property type="entry name" value="ParB_C"/>
    <property type="match status" value="1"/>
</dbReference>
<dbReference type="PANTHER" id="PTHR33375:SF1">
    <property type="entry name" value="CHROMOSOME-PARTITIONING PROTEIN PARB-RELATED"/>
    <property type="match status" value="1"/>
</dbReference>
<dbReference type="InterPro" id="IPR036086">
    <property type="entry name" value="ParB/Sulfiredoxin_sf"/>
</dbReference>
<dbReference type="SMART" id="SM00470">
    <property type="entry name" value="ParB"/>
    <property type="match status" value="1"/>
</dbReference>
<dbReference type="InterPro" id="IPR004437">
    <property type="entry name" value="ParB/RepB/Spo0J"/>
</dbReference>
<dbReference type="Pfam" id="PF17762">
    <property type="entry name" value="HTH_ParB"/>
    <property type="match status" value="1"/>
</dbReference>
<dbReference type="EMBL" id="BMCP01000001">
    <property type="protein sequence ID" value="GGE28763.1"/>
    <property type="molecule type" value="Genomic_DNA"/>
</dbReference>
<dbReference type="GO" id="GO:0003677">
    <property type="term" value="F:DNA binding"/>
    <property type="evidence" value="ECO:0007669"/>
    <property type="project" value="UniProtKB-KW"/>
</dbReference>
<comment type="caution">
    <text evidence="6">The sequence shown here is derived from an EMBL/GenBank/DDBJ whole genome shotgun (WGS) entry which is preliminary data.</text>
</comment>
<sequence>MSDDQSRSRLGRGLAALIGDVDDESAVVERARGARRVPVEMLRPNPNNPRKVFADTDLEDLSNSVREKGIVQPILVRNVGDPDSYEIIAGERRWRAAQRAGLHEVPVLVLEVGDREALELAIIENVQRADLNALEEAAGYEALISQHHYNQNDVAKIVGKSRSHVANTLRLMKLPETVQTSVRSGELTAGHARALINVGNPEAVARRIIDRGLSVRQAEALAQEESETKPVKRPRIARGKDEDTLALERALSDALGLSVSVEHTGPGGEIRIRYGSLEQLDSVCRRLRG</sequence>
<dbReference type="Pfam" id="PF02195">
    <property type="entry name" value="ParB_N"/>
    <property type="match status" value="1"/>
</dbReference>
<dbReference type="RefSeq" id="WP_188407859.1">
    <property type="nucleotide sequence ID" value="NZ_BMCP01000001.1"/>
</dbReference>
<name>A0A8J2VEH2_9RHOB</name>
<dbReference type="InterPro" id="IPR050336">
    <property type="entry name" value="Chromosome_partition/occlusion"/>
</dbReference>
<dbReference type="AlphaFoldDB" id="A0A8J2VEH2"/>
<dbReference type="Proteomes" id="UP000602745">
    <property type="component" value="Unassembled WGS sequence"/>
</dbReference>
<evidence type="ECO:0000256" key="1">
    <source>
        <dbReference type="ARBA" id="ARBA00006295"/>
    </source>
</evidence>
<dbReference type="SUPFAM" id="SSF110849">
    <property type="entry name" value="ParB/Sulfiredoxin"/>
    <property type="match status" value="1"/>
</dbReference>
<organism evidence="6 7">
    <name type="scientific">Agaricicola taiwanensis</name>
    <dbReference type="NCBI Taxonomy" id="591372"/>
    <lineage>
        <taxon>Bacteria</taxon>
        <taxon>Pseudomonadati</taxon>
        <taxon>Pseudomonadota</taxon>
        <taxon>Alphaproteobacteria</taxon>
        <taxon>Rhodobacterales</taxon>
        <taxon>Paracoccaceae</taxon>
        <taxon>Agaricicola</taxon>
    </lineage>
</organism>
<reference evidence="6" key="2">
    <citation type="submission" date="2020-09" db="EMBL/GenBank/DDBJ databases">
        <authorList>
            <person name="Sun Q."/>
            <person name="Sedlacek I."/>
        </authorList>
    </citation>
    <scope>NUCLEOTIDE SEQUENCE</scope>
    <source>
        <strain evidence="6">CCM 7684</strain>
    </source>
</reference>
<gene>
    <name evidence="6" type="primary">parB</name>
    <name evidence="6" type="ORF">GCM10007276_02390</name>
</gene>
<evidence type="ECO:0000259" key="5">
    <source>
        <dbReference type="SMART" id="SM00470"/>
    </source>
</evidence>
<dbReference type="GO" id="GO:0005694">
    <property type="term" value="C:chromosome"/>
    <property type="evidence" value="ECO:0007669"/>
    <property type="project" value="TreeGrafter"/>
</dbReference>
<dbReference type="GO" id="GO:0007059">
    <property type="term" value="P:chromosome segregation"/>
    <property type="evidence" value="ECO:0007669"/>
    <property type="project" value="UniProtKB-KW"/>
</dbReference>
<dbReference type="GO" id="GO:0045881">
    <property type="term" value="P:positive regulation of sporulation resulting in formation of a cellular spore"/>
    <property type="evidence" value="ECO:0007669"/>
    <property type="project" value="TreeGrafter"/>
</dbReference>
<keyword evidence="7" id="KW-1185">Reference proteome</keyword>
<dbReference type="NCBIfam" id="TIGR00180">
    <property type="entry name" value="parB_part"/>
    <property type="match status" value="1"/>
</dbReference>
<dbReference type="PANTHER" id="PTHR33375">
    <property type="entry name" value="CHROMOSOME-PARTITIONING PROTEIN PARB-RELATED"/>
    <property type="match status" value="1"/>
</dbReference>
<dbReference type="FunFam" id="3.90.1530.30:FF:000001">
    <property type="entry name" value="Chromosome partitioning protein ParB"/>
    <property type="match status" value="1"/>
</dbReference>
<evidence type="ECO:0000256" key="4">
    <source>
        <dbReference type="ARBA" id="ARBA00025472"/>
    </source>
</evidence>
<dbReference type="InterPro" id="IPR041468">
    <property type="entry name" value="HTH_ParB/Spo0J"/>
</dbReference>
<accession>A0A8J2VEH2</accession>
<dbReference type="Gene3D" id="1.10.10.2830">
    <property type="match status" value="1"/>
</dbReference>
<dbReference type="Gene3D" id="3.90.1530.30">
    <property type="match status" value="1"/>
</dbReference>
<feature type="domain" description="ParB-like N-terminal" evidence="5">
    <location>
        <begin position="35"/>
        <end position="126"/>
    </location>
</feature>
<dbReference type="InterPro" id="IPR003115">
    <property type="entry name" value="ParB_N"/>
</dbReference>
<dbReference type="FunFam" id="1.10.10.2830:FF:000001">
    <property type="entry name" value="Chromosome partitioning protein ParB"/>
    <property type="match status" value="1"/>
</dbReference>